<evidence type="ECO:0000313" key="10">
    <source>
        <dbReference type="EMBL" id="KAF7425499.1"/>
    </source>
</evidence>
<keyword evidence="11" id="KW-1185">Reference proteome</keyword>
<dbReference type="InterPro" id="IPR033723">
    <property type="entry name" value="PET_prickle"/>
</dbReference>
<keyword evidence="3" id="KW-0677">Repeat</keyword>
<feature type="region of interest" description="Disordered" evidence="7">
    <location>
        <begin position="1"/>
        <end position="48"/>
    </location>
</feature>
<organism evidence="10 11">
    <name type="scientific">Vespula pensylvanica</name>
    <name type="common">Western yellow jacket</name>
    <name type="synonym">Wasp</name>
    <dbReference type="NCBI Taxonomy" id="30213"/>
    <lineage>
        <taxon>Eukaryota</taxon>
        <taxon>Metazoa</taxon>
        <taxon>Ecdysozoa</taxon>
        <taxon>Arthropoda</taxon>
        <taxon>Hexapoda</taxon>
        <taxon>Insecta</taxon>
        <taxon>Pterygota</taxon>
        <taxon>Neoptera</taxon>
        <taxon>Endopterygota</taxon>
        <taxon>Hymenoptera</taxon>
        <taxon>Apocrita</taxon>
        <taxon>Aculeata</taxon>
        <taxon>Vespoidea</taxon>
        <taxon>Vespidae</taxon>
        <taxon>Vespinae</taxon>
        <taxon>Vespula</taxon>
    </lineage>
</organism>
<gene>
    <name evidence="10" type="ORF">H0235_007937</name>
</gene>
<evidence type="ECO:0008006" key="12">
    <source>
        <dbReference type="Google" id="ProtNLM"/>
    </source>
</evidence>
<evidence type="ECO:0000256" key="5">
    <source>
        <dbReference type="ARBA" id="ARBA00023038"/>
    </source>
</evidence>
<feature type="compositionally biased region" description="Pro residues" evidence="7">
    <location>
        <begin position="690"/>
        <end position="702"/>
    </location>
</feature>
<feature type="domain" description="LIM zinc-binding" evidence="8">
    <location>
        <begin position="470"/>
        <end position="534"/>
    </location>
</feature>
<dbReference type="AlphaFoldDB" id="A0A834P2G2"/>
<dbReference type="Gene3D" id="2.10.110.10">
    <property type="entry name" value="Cysteine Rich Protein"/>
    <property type="match status" value="3"/>
</dbReference>
<evidence type="ECO:0000259" key="9">
    <source>
        <dbReference type="PROSITE" id="PS51303"/>
    </source>
</evidence>
<dbReference type="SMART" id="SM00132">
    <property type="entry name" value="LIM"/>
    <property type="match status" value="3"/>
</dbReference>
<keyword evidence="2 6" id="KW-0479">Metal-binding</keyword>
<dbReference type="Proteomes" id="UP000600918">
    <property type="component" value="Unassembled WGS sequence"/>
</dbReference>
<feature type="compositionally biased region" description="Basic and acidic residues" evidence="7">
    <location>
        <begin position="1"/>
        <end position="16"/>
    </location>
</feature>
<dbReference type="Pfam" id="PF00412">
    <property type="entry name" value="LIM"/>
    <property type="match status" value="3"/>
</dbReference>
<dbReference type="FunFam" id="2.10.110.10:FF:000022">
    <property type="entry name" value="prickle-like protein 2 isoform X1"/>
    <property type="match status" value="1"/>
</dbReference>
<reference evidence="10" key="1">
    <citation type="journal article" date="2020" name="G3 (Bethesda)">
        <title>High-Quality Assemblies for Three Invasive Social Wasps from the &lt;i&gt;Vespula&lt;/i&gt; Genus.</title>
        <authorList>
            <person name="Harrop T.W.R."/>
            <person name="Guhlin J."/>
            <person name="McLaughlin G.M."/>
            <person name="Permina E."/>
            <person name="Stockwell P."/>
            <person name="Gilligan J."/>
            <person name="Le Lec M.F."/>
            <person name="Gruber M.A.M."/>
            <person name="Quinn O."/>
            <person name="Lovegrove M."/>
            <person name="Duncan E.J."/>
            <person name="Remnant E.J."/>
            <person name="Van Eeckhoven J."/>
            <person name="Graham B."/>
            <person name="Knapp R.A."/>
            <person name="Langford K.W."/>
            <person name="Kronenberg Z."/>
            <person name="Press M.O."/>
            <person name="Eacker S.M."/>
            <person name="Wilson-Rankin E.E."/>
            <person name="Purcell J."/>
            <person name="Lester P.J."/>
            <person name="Dearden P.K."/>
        </authorList>
    </citation>
    <scope>NUCLEOTIDE SEQUENCE</scope>
    <source>
        <strain evidence="10">Volc-1</strain>
    </source>
</reference>
<feature type="compositionally biased region" description="Basic and acidic residues" evidence="7">
    <location>
        <begin position="25"/>
        <end position="44"/>
    </location>
</feature>
<dbReference type="InterPro" id="IPR001781">
    <property type="entry name" value="Znf_LIM"/>
</dbReference>
<keyword evidence="5 6" id="KW-0440">LIM domain</keyword>
<comment type="caution">
    <text evidence="10">The sequence shown here is derived from an EMBL/GenBank/DDBJ whole genome shotgun (WGS) entry which is preliminary data.</text>
</comment>
<dbReference type="PANTHER" id="PTHR24211:SF20">
    <property type="entry name" value="PROTEIN ESPINAS-RELATED"/>
    <property type="match status" value="1"/>
</dbReference>
<name>A0A834P2G2_VESPE</name>
<comment type="similarity">
    <text evidence="1">Belongs to the prickle / espinas / testin family.</text>
</comment>
<dbReference type="PANTHER" id="PTHR24211">
    <property type="entry name" value="LIM DOMAIN-CONTAINING PROTEIN"/>
    <property type="match status" value="1"/>
</dbReference>
<feature type="compositionally biased region" description="Polar residues" evidence="7">
    <location>
        <begin position="906"/>
        <end position="917"/>
    </location>
</feature>
<feature type="compositionally biased region" description="Low complexity" evidence="7">
    <location>
        <begin position="924"/>
        <end position="935"/>
    </location>
</feature>
<dbReference type="SUPFAM" id="SSF57716">
    <property type="entry name" value="Glucocorticoid receptor-like (DNA-binding domain)"/>
    <property type="match status" value="2"/>
</dbReference>
<dbReference type="GO" id="GO:0008270">
    <property type="term" value="F:zinc ion binding"/>
    <property type="evidence" value="ECO:0007669"/>
    <property type="project" value="InterPro"/>
</dbReference>
<feature type="compositionally biased region" description="Polar residues" evidence="7">
    <location>
        <begin position="722"/>
        <end position="737"/>
    </location>
</feature>
<dbReference type="CDD" id="cd09340">
    <property type="entry name" value="LIM1_Testin_like"/>
    <property type="match status" value="1"/>
</dbReference>
<feature type="region of interest" description="Disordered" evidence="7">
    <location>
        <begin position="657"/>
        <end position="755"/>
    </location>
</feature>
<dbReference type="CDD" id="cd09827">
    <property type="entry name" value="PET_Prickle"/>
    <property type="match status" value="1"/>
</dbReference>
<feature type="domain" description="PET" evidence="9">
    <location>
        <begin position="361"/>
        <end position="471"/>
    </location>
</feature>
<dbReference type="CDD" id="cd09420">
    <property type="entry name" value="LIM3_Prickle"/>
    <property type="match status" value="1"/>
</dbReference>
<evidence type="ECO:0000256" key="3">
    <source>
        <dbReference type="ARBA" id="ARBA00022737"/>
    </source>
</evidence>
<feature type="region of interest" description="Disordered" evidence="7">
    <location>
        <begin position="768"/>
        <end position="787"/>
    </location>
</feature>
<evidence type="ECO:0000256" key="2">
    <source>
        <dbReference type="ARBA" id="ARBA00022723"/>
    </source>
</evidence>
<dbReference type="PROSITE" id="PS50023">
    <property type="entry name" value="LIM_DOMAIN_2"/>
    <property type="match status" value="2"/>
</dbReference>
<feature type="region of interest" description="Disordered" evidence="7">
    <location>
        <begin position="842"/>
        <end position="939"/>
    </location>
</feature>
<sequence>MPRCLLDEIGKPDRRSQAGAPSSRNENRESTLDARGKTRNHEGTGRSIGNWKFVDSSEMFDRPKTPEIAVRYSDLVSKITGYEMRSIGSLCDDLTRKYVINRWHRSSANAKPVLNTLEITSESSLARRRTATVLGSRRWWQGGCWATRSHQEAYLRRLYARKNEQHTAKGNAEDRNVEVEGRRSELGNSWSQSQIVYDLPANGEHYLDDFLRNRKGDTNEVDVDVVDVEEEDVVGVMVGCPALTASRASPTEKCVEYLNGAHDATTTVNFENDRREPNRINECGSLHSCYDVTESCRCPREEHQRGSTETGGPSGLGLGPGPPMAMAMAFQSGAGAGSHQEPFKSPVQAAPAGLALQEALMHHQRHSQSDDDSGCALEEYTWVPPGLRPDQVHLYFSSLPEEKIPYTGSAGERERVKQLLQQLPPHDNEARYCSGLSEEEKRELRVFAAQRKREALGRGHASQLERPHTSGCRECSRPIATGEMAVAASRAGPSALWHPACFVCCVCRQLLVDLIYFWRDGRLYCGRHHAETLKPRCCACDEIILADECTEAEGRAWHMRHFACLECDRQLGGQRYVMREGRPYCLRCFDASFAEYCDSCGEPIGVDQGQMSHEGQHWHATEACFCCATCRTSLLGRPFLPRRGAIYCSIACSKGEPPTTPSDSSAGPPPPPSFLRGRRQAAPTSEGSSSPPPPPPPPPPPGTRHVSGSLRNSPRLTRKHQQVSSSIATTPTQSTLSPEFPTEGFPTSGSRGGGLDRVLLERNLERLLQERGSHPEENRSDLGRLMQARDREPLRCVQNCTPSHASSMPELPASALRASPSTSVPPTIGIAAGASTITLAQESPTSPTNLVASQTDPPTPTSRRVRFQGDLDVNDHGAPSTSNVPVSPANDTNSSSSPSPPPNNPLSRTNVPRSRSLQPEEVASTSTWGAAGSSRSRLDEAEDAESCCSTCSSSSSSDEAAAYALPPRRAYGGVRISYVPNDAVACARKRTQPSSSSSNQAQKDTEKCVLNKNTSPRFTHSRICKDSMQTAKKNIRAICGDNTLVERIVKKWFAMFRAGDFSLEDRERLVRPQSTDDDDQIEILIDYSILYAVHVDTAKILELSITTTIHNQLNDKTGLLISTNFPNNLH</sequence>
<dbReference type="EMBL" id="JACSDY010000006">
    <property type="protein sequence ID" value="KAF7425499.1"/>
    <property type="molecule type" value="Genomic_DNA"/>
</dbReference>
<evidence type="ECO:0000256" key="7">
    <source>
        <dbReference type="SAM" id="MobiDB-lite"/>
    </source>
</evidence>
<accession>A0A834P2G2</accession>
<evidence type="ECO:0000256" key="1">
    <source>
        <dbReference type="ARBA" id="ARBA00008268"/>
    </source>
</evidence>
<dbReference type="GO" id="GO:0030182">
    <property type="term" value="P:neuron differentiation"/>
    <property type="evidence" value="ECO:0007669"/>
    <property type="project" value="UniProtKB-ARBA"/>
</dbReference>
<dbReference type="Pfam" id="PF06297">
    <property type="entry name" value="PET"/>
    <property type="match status" value="1"/>
</dbReference>
<feature type="compositionally biased region" description="Polar residues" evidence="7">
    <location>
        <begin position="842"/>
        <end position="856"/>
    </location>
</feature>
<evidence type="ECO:0000259" key="8">
    <source>
        <dbReference type="PROSITE" id="PS50023"/>
    </source>
</evidence>
<proteinExistence type="inferred from homology"/>
<dbReference type="CDD" id="cd09418">
    <property type="entry name" value="LIM2_Prickle"/>
    <property type="match status" value="1"/>
</dbReference>
<dbReference type="InterPro" id="IPR033726">
    <property type="entry name" value="LIM2_prickle"/>
</dbReference>
<evidence type="ECO:0000313" key="11">
    <source>
        <dbReference type="Proteomes" id="UP000600918"/>
    </source>
</evidence>
<dbReference type="InterPro" id="IPR047120">
    <property type="entry name" value="Pk/Esn/Tes"/>
</dbReference>
<dbReference type="FunFam" id="2.10.110.10:FF:000005">
    <property type="entry name" value="Testin isoform 1"/>
    <property type="match status" value="1"/>
</dbReference>
<protein>
    <recommendedName>
        <fullName evidence="12">Protein prickle</fullName>
    </recommendedName>
</protein>
<keyword evidence="4 6" id="KW-0862">Zinc</keyword>
<dbReference type="InterPro" id="IPR033727">
    <property type="entry name" value="LIM3_prickle"/>
</dbReference>
<dbReference type="FunFam" id="2.10.110.10:FF:000035">
    <property type="entry name" value="prickle-like protein 2 isoform X1"/>
    <property type="match status" value="1"/>
</dbReference>
<feature type="domain" description="LIM zinc-binding" evidence="8">
    <location>
        <begin position="535"/>
        <end position="595"/>
    </location>
</feature>
<dbReference type="PROSITE" id="PS00478">
    <property type="entry name" value="LIM_DOMAIN_1"/>
    <property type="match status" value="1"/>
</dbReference>
<feature type="compositionally biased region" description="Polar residues" evidence="7">
    <location>
        <begin position="879"/>
        <end position="892"/>
    </location>
</feature>
<evidence type="ECO:0000256" key="6">
    <source>
        <dbReference type="PROSITE-ProRule" id="PRU00125"/>
    </source>
</evidence>
<evidence type="ECO:0000256" key="4">
    <source>
        <dbReference type="ARBA" id="ARBA00022833"/>
    </source>
</evidence>
<feature type="region of interest" description="Disordered" evidence="7">
    <location>
        <begin position="802"/>
        <end position="823"/>
    </location>
</feature>
<dbReference type="PROSITE" id="PS51303">
    <property type="entry name" value="PET"/>
    <property type="match status" value="1"/>
</dbReference>
<dbReference type="InterPro" id="IPR010442">
    <property type="entry name" value="PET_domain"/>
</dbReference>